<evidence type="ECO:0000256" key="16">
    <source>
        <dbReference type="SAM" id="Phobius"/>
    </source>
</evidence>
<keyword evidence="3" id="KW-0808">Transferase</keyword>
<comment type="caution">
    <text evidence="17">The sequence shown here is derived from an EMBL/GenBank/DDBJ whole genome shotgun (WGS) entry which is preliminary data.</text>
</comment>
<reference evidence="17 18" key="1">
    <citation type="journal article" date="2019" name="Int. J. Syst. Evol. Microbiol.">
        <title>The Global Catalogue of Microorganisms (GCM) 10K type strain sequencing project: providing services to taxonomists for standard genome sequencing and annotation.</title>
        <authorList>
            <consortium name="The Broad Institute Genomics Platform"/>
            <consortium name="The Broad Institute Genome Sequencing Center for Infectious Disease"/>
            <person name="Wu L."/>
            <person name="Ma J."/>
        </authorList>
    </citation>
    <scope>NUCLEOTIDE SEQUENCE [LARGE SCALE GENOMIC DNA]</scope>
    <source>
        <strain evidence="17 18">JCM 16083</strain>
    </source>
</reference>
<dbReference type="RefSeq" id="WP_343790514.1">
    <property type="nucleotide sequence ID" value="NZ_BAAAFH010000022.1"/>
</dbReference>
<evidence type="ECO:0000256" key="10">
    <source>
        <dbReference type="ARBA" id="ARBA00033270"/>
    </source>
</evidence>
<evidence type="ECO:0000256" key="6">
    <source>
        <dbReference type="ARBA" id="ARBA00022984"/>
    </source>
</evidence>
<evidence type="ECO:0000256" key="9">
    <source>
        <dbReference type="ARBA" id="ARBA00032370"/>
    </source>
</evidence>
<feature type="transmembrane region" description="Helical" evidence="16">
    <location>
        <begin position="168"/>
        <end position="183"/>
    </location>
</feature>
<evidence type="ECO:0000256" key="15">
    <source>
        <dbReference type="ARBA" id="ARBA00049902"/>
    </source>
</evidence>
<feature type="transmembrane region" description="Helical" evidence="16">
    <location>
        <begin position="146"/>
        <end position="162"/>
    </location>
</feature>
<organism evidence="17 18">
    <name type="scientific">Wandonia haliotis</name>
    <dbReference type="NCBI Taxonomy" id="574963"/>
    <lineage>
        <taxon>Bacteria</taxon>
        <taxon>Pseudomonadati</taxon>
        <taxon>Bacteroidota</taxon>
        <taxon>Flavobacteriia</taxon>
        <taxon>Flavobacteriales</taxon>
        <taxon>Crocinitomicaceae</taxon>
        <taxon>Wandonia</taxon>
    </lineage>
</organism>
<comment type="similarity">
    <text evidence="11">Belongs to the SEDS family. FtsW subfamily.</text>
</comment>
<keyword evidence="7 16" id="KW-1133">Transmembrane helix</keyword>
<evidence type="ECO:0000256" key="14">
    <source>
        <dbReference type="ARBA" id="ARBA00044770"/>
    </source>
</evidence>
<dbReference type="EMBL" id="BAAAFH010000022">
    <property type="protein sequence ID" value="GAA0876842.1"/>
    <property type="molecule type" value="Genomic_DNA"/>
</dbReference>
<feature type="transmembrane region" description="Helical" evidence="16">
    <location>
        <begin position="46"/>
        <end position="65"/>
    </location>
</feature>
<evidence type="ECO:0000256" key="13">
    <source>
        <dbReference type="ARBA" id="ARBA00041418"/>
    </source>
</evidence>
<evidence type="ECO:0000313" key="18">
    <source>
        <dbReference type="Proteomes" id="UP001501126"/>
    </source>
</evidence>
<feature type="transmembrane region" description="Helical" evidence="16">
    <location>
        <begin position="285"/>
        <end position="305"/>
    </location>
</feature>
<comment type="subcellular location">
    <subcellularLocation>
        <location evidence="1">Membrane</location>
        <topology evidence="1">Multi-pass membrane protein</topology>
    </subcellularLocation>
</comment>
<keyword evidence="2" id="KW-0328">Glycosyltransferase</keyword>
<keyword evidence="18" id="KW-1185">Reference proteome</keyword>
<dbReference type="Pfam" id="PF01098">
    <property type="entry name" value="FTSW_RODA_SPOVE"/>
    <property type="match status" value="1"/>
</dbReference>
<evidence type="ECO:0000256" key="2">
    <source>
        <dbReference type="ARBA" id="ARBA00022676"/>
    </source>
</evidence>
<feature type="transmembrane region" description="Helical" evidence="16">
    <location>
        <begin position="190"/>
        <end position="211"/>
    </location>
</feature>
<proteinExistence type="inferred from homology"/>
<name>A0ABN1MV46_9FLAO</name>
<accession>A0ABN1MV46</accession>
<protein>
    <recommendedName>
        <fullName evidence="12">Probable peptidoglycan glycosyltransferase FtsW</fullName>
        <ecNumber evidence="14">2.4.99.28</ecNumber>
    </recommendedName>
    <alternativeName>
        <fullName evidence="13">Cell division protein FtsW</fullName>
    </alternativeName>
    <alternativeName>
        <fullName evidence="10">Cell wall polymerase</fullName>
    </alternativeName>
    <alternativeName>
        <fullName evidence="9">Peptidoglycan polymerase</fullName>
    </alternativeName>
</protein>
<evidence type="ECO:0000256" key="7">
    <source>
        <dbReference type="ARBA" id="ARBA00022989"/>
    </source>
</evidence>
<feature type="transmembrane region" description="Helical" evidence="16">
    <location>
        <begin position="317"/>
        <end position="343"/>
    </location>
</feature>
<keyword evidence="8 16" id="KW-0472">Membrane</keyword>
<dbReference type="PANTHER" id="PTHR30474:SF2">
    <property type="entry name" value="PEPTIDOGLYCAN GLYCOSYLTRANSFERASE FTSW-RELATED"/>
    <property type="match status" value="1"/>
</dbReference>
<feature type="transmembrane region" description="Helical" evidence="16">
    <location>
        <begin position="14"/>
        <end position="34"/>
    </location>
</feature>
<gene>
    <name evidence="17" type="ORF">GCM10009118_32520</name>
</gene>
<dbReference type="EC" id="2.4.99.28" evidence="14"/>
<dbReference type="PANTHER" id="PTHR30474">
    <property type="entry name" value="CELL CYCLE PROTEIN"/>
    <property type="match status" value="1"/>
</dbReference>
<keyword evidence="6" id="KW-0573">Peptidoglycan synthesis</keyword>
<evidence type="ECO:0000256" key="12">
    <source>
        <dbReference type="ARBA" id="ARBA00041185"/>
    </source>
</evidence>
<dbReference type="InterPro" id="IPR001182">
    <property type="entry name" value="FtsW/RodA"/>
</dbReference>
<evidence type="ECO:0000256" key="8">
    <source>
        <dbReference type="ARBA" id="ARBA00023136"/>
    </source>
</evidence>
<evidence type="ECO:0000256" key="4">
    <source>
        <dbReference type="ARBA" id="ARBA00022692"/>
    </source>
</evidence>
<evidence type="ECO:0000313" key="17">
    <source>
        <dbReference type="EMBL" id="GAA0876842.1"/>
    </source>
</evidence>
<feature type="transmembrane region" description="Helical" evidence="16">
    <location>
        <begin position="77"/>
        <end position="98"/>
    </location>
</feature>
<keyword evidence="5" id="KW-0133">Cell shape</keyword>
<feature type="transmembrane region" description="Helical" evidence="16">
    <location>
        <begin position="349"/>
        <end position="369"/>
    </location>
</feature>
<evidence type="ECO:0000256" key="11">
    <source>
        <dbReference type="ARBA" id="ARBA00038053"/>
    </source>
</evidence>
<evidence type="ECO:0000256" key="3">
    <source>
        <dbReference type="ARBA" id="ARBA00022679"/>
    </source>
</evidence>
<dbReference type="Proteomes" id="UP001501126">
    <property type="component" value="Unassembled WGS sequence"/>
</dbReference>
<comment type="catalytic activity">
    <reaction evidence="15">
        <text>[GlcNAc-(1-&gt;4)-Mur2Ac(oyl-L-Ala-gamma-D-Glu-L-Lys-D-Ala-D-Ala)](n)-di-trans,octa-cis-undecaprenyl diphosphate + beta-D-GlcNAc-(1-&gt;4)-Mur2Ac(oyl-L-Ala-gamma-D-Glu-L-Lys-D-Ala-D-Ala)-di-trans,octa-cis-undecaprenyl diphosphate = [GlcNAc-(1-&gt;4)-Mur2Ac(oyl-L-Ala-gamma-D-Glu-L-Lys-D-Ala-D-Ala)](n+1)-di-trans,octa-cis-undecaprenyl diphosphate + di-trans,octa-cis-undecaprenyl diphosphate + H(+)</text>
        <dbReference type="Rhea" id="RHEA:23708"/>
        <dbReference type="Rhea" id="RHEA-COMP:9602"/>
        <dbReference type="Rhea" id="RHEA-COMP:9603"/>
        <dbReference type="ChEBI" id="CHEBI:15378"/>
        <dbReference type="ChEBI" id="CHEBI:58405"/>
        <dbReference type="ChEBI" id="CHEBI:60033"/>
        <dbReference type="ChEBI" id="CHEBI:78435"/>
        <dbReference type="EC" id="2.4.99.28"/>
    </reaction>
</comment>
<keyword evidence="4 16" id="KW-0812">Transmembrane</keyword>
<evidence type="ECO:0000256" key="1">
    <source>
        <dbReference type="ARBA" id="ARBA00004141"/>
    </source>
</evidence>
<sequence length="381" mass="42282">MVKSVLKYLEGDKAIWILTILMLAFSLITVYSFVPILVKTEGGTPFKYLFKHFVYVIIGFGLMFWVHKQSPVLLSRLARFIFYLSIALLIFTFFFGVTVNNASRWIRIPIISLTFQTSDFAKLALIIYLSRLLVKKKDVLHDWKKGFWPVIWPVLLIVALIAKDNFSTAAIIFAIALVIMFIGQVRLKMILTLIGGGIVAGGLMVALHKAAPDLNILPRYETWENRILNRAAEEKDVLTNAQSINAELAIHNGGVSGVGPGKGKLKLYTAEAYADFFYSSFVEEFGLIGAVGLILTYLILLFRIIRIGLKSERLFEVYLCVGIGLILITQASVNMLVCTGIFPVTGQNMPFLAMGGSALVMVCVSLGIIQSVARSQQVKEA</sequence>
<evidence type="ECO:0000256" key="5">
    <source>
        <dbReference type="ARBA" id="ARBA00022960"/>
    </source>
</evidence>